<organism evidence="1">
    <name type="scientific">Prunus dulcis</name>
    <name type="common">Almond</name>
    <name type="synonym">Amygdalus dulcis</name>
    <dbReference type="NCBI Taxonomy" id="3755"/>
    <lineage>
        <taxon>Eukaryota</taxon>
        <taxon>Viridiplantae</taxon>
        <taxon>Streptophyta</taxon>
        <taxon>Embryophyta</taxon>
        <taxon>Tracheophyta</taxon>
        <taxon>Spermatophyta</taxon>
        <taxon>Magnoliopsida</taxon>
        <taxon>eudicotyledons</taxon>
        <taxon>Gunneridae</taxon>
        <taxon>Pentapetalae</taxon>
        <taxon>rosids</taxon>
        <taxon>fabids</taxon>
        <taxon>Rosales</taxon>
        <taxon>Rosaceae</taxon>
        <taxon>Amygdaloideae</taxon>
        <taxon>Amygdaleae</taxon>
        <taxon>Prunus</taxon>
    </lineage>
</organism>
<protein>
    <submittedName>
        <fullName evidence="1">Uncharacterized protein</fullName>
    </submittedName>
</protein>
<sequence length="170" mass="19103">MLHNVGVVSTLFQAPQVGACNYFPALHARKRNSEPEPLLKPTIIKEVSEDDEDDDNFILDDFKEDEASMNYEGDDYYEEDSVELYAGDGGGGGGISLAGVWWDNKALEIAEEVILSFDGDPKIYAFKTLPNFTIQVRIEKLLNRSGPQIWKTLKLFQEPRARLDEAEISS</sequence>
<evidence type="ECO:0000313" key="1">
    <source>
        <dbReference type="EMBL" id="BBH08799.1"/>
    </source>
</evidence>
<name>A0A4Y1RWN0_PRUDU</name>
<accession>A0A4Y1RWN0</accession>
<proteinExistence type="predicted"/>
<reference evidence="1" key="1">
    <citation type="journal article" date="2019" name="Science">
        <title>Mutation of a bHLH transcription factor allowed almond domestication.</title>
        <authorList>
            <person name="Sanchez-Perez R."/>
            <person name="Pavan S."/>
            <person name="Mazzeo R."/>
            <person name="Moldovan C."/>
            <person name="Aiese Cigliano R."/>
            <person name="Del Cueto J."/>
            <person name="Ricciardi F."/>
            <person name="Lotti C."/>
            <person name="Ricciardi L."/>
            <person name="Dicenta F."/>
            <person name="Lopez-Marques R.L."/>
            <person name="Lindberg Moller B."/>
        </authorList>
    </citation>
    <scope>NUCLEOTIDE SEQUENCE</scope>
</reference>
<dbReference type="PANTHER" id="PTHR34544:SF1">
    <property type="entry name" value="OS04G0438300 PROTEIN"/>
    <property type="match status" value="1"/>
</dbReference>
<dbReference type="AlphaFoldDB" id="A0A4Y1RWN0"/>
<gene>
    <name evidence="1" type="ORF">Prudu_021094</name>
</gene>
<dbReference type="PANTHER" id="PTHR34544">
    <property type="entry name" value="OSJNBA0006B20.18 PROTEIN"/>
    <property type="match status" value="1"/>
</dbReference>
<dbReference type="EMBL" id="AP019304">
    <property type="protein sequence ID" value="BBH08799.1"/>
    <property type="molecule type" value="Genomic_DNA"/>
</dbReference>